<feature type="non-terminal residue" evidence="9">
    <location>
        <position position="1"/>
    </location>
</feature>
<dbReference type="InterPro" id="IPR005821">
    <property type="entry name" value="Ion_trans_dom"/>
</dbReference>
<organism evidence="9 10">
    <name type="scientific">Polarella glacialis</name>
    <name type="common">Dinoflagellate</name>
    <dbReference type="NCBI Taxonomy" id="89957"/>
    <lineage>
        <taxon>Eukaryota</taxon>
        <taxon>Sar</taxon>
        <taxon>Alveolata</taxon>
        <taxon>Dinophyceae</taxon>
        <taxon>Suessiales</taxon>
        <taxon>Suessiaceae</taxon>
        <taxon>Polarella</taxon>
    </lineage>
</organism>
<dbReference type="SUPFAM" id="SSF81324">
    <property type="entry name" value="Voltage-gated potassium channels"/>
    <property type="match status" value="1"/>
</dbReference>
<feature type="region of interest" description="Disordered" evidence="6">
    <location>
        <begin position="839"/>
        <end position="861"/>
    </location>
</feature>
<feature type="transmembrane region" description="Helical" evidence="7">
    <location>
        <begin position="271"/>
        <end position="292"/>
    </location>
</feature>
<feature type="region of interest" description="Disordered" evidence="6">
    <location>
        <begin position="473"/>
        <end position="516"/>
    </location>
</feature>
<proteinExistence type="predicted"/>
<evidence type="ECO:0000256" key="4">
    <source>
        <dbReference type="ARBA" id="ARBA00023136"/>
    </source>
</evidence>
<dbReference type="InterPro" id="IPR027359">
    <property type="entry name" value="Volt_channel_dom_sf"/>
</dbReference>
<evidence type="ECO:0000259" key="8">
    <source>
        <dbReference type="Pfam" id="PF00520"/>
    </source>
</evidence>
<keyword evidence="3 7" id="KW-1133">Transmembrane helix</keyword>
<dbReference type="GO" id="GO:0005216">
    <property type="term" value="F:monoatomic ion channel activity"/>
    <property type="evidence" value="ECO:0007669"/>
    <property type="project" value="InterPro"/>
</dbReference>
<dbReference type="Gene3D" id="1.20.120.350">
    <property type="entry name" value="Voltage-gated potassium channels. Chain C"/>
    <property type="match status" value="1"/>
</dbReference>
<protein>
    <recommendedName>
        <fullName evidence="8">Ion transport domain-containing protein</fullName>
    </recommendedName>
</protein>
<feature type="transmembrane region" description="Helical" evidence="7">
    <location>
        <begin position="197"/>
        <end position="217"/>
    </location>
</feature>
<dbReference type="PANTHER" id="PTHR23159">
    <property type="entry name" value="CENTROSOMAL PROTEIN 2"/>
    <property type="match status" value="1"/>
</dbReference>
<feature type="compositionally biased region" description="Acidic residues" evidence="6">
    <location>
        <begin position="135"/>
        <end position="146"/>
    </location>
</feature>
<feature type="region of interest" description="Disordered" evidence="6">
    <location>
        <begin position="533"/>
        <end position="554"/>
    </location>
</feature>
<feature type="coiled-coil region" evidence="5">
    <location>
        <begin position="728"/>
        <end position="794"/>
    </location>
</feature>
<reference evidence="9" key="1">
    <citation type="submission" date="2021-02" db="EMBL/GenBank/DDBJ databases">
        <authorList>
            <person name="Dougan E. K."/>
            <person name="Rhodes N."/>
            <person name="Thang M."/>
            <person name="Chan C."/>
        </authorList>
    </citation>
    <scope>NUCLEOTIDE SEQUENCE</scope>
</reference>
<dbReference type="GO" id="GO:0016020">
    <property type="term" value="C:membrane"/>
    <property type="evidence" value="ECO:0007669"/>
    <property type="project" value="UniProtKB-SubCell"/>
</dbReference>
<evidence type="ECO:0000256" key="1">
    <source>
        <dbReference type="ARBA" id="ARBA00004141"/>
    </source>
</evidence>
<dbReference type="Proteomes" id="UP000654075">
    <property type="component" value="Unassembled WGS sequence"/>
</dbReference>
<dbReference type="PANTHER" id="PTHR23159:SF66">
    <property type="entry name" value="OS04G0158400 PROTEIN"/>
    <property type="match status" value="1"/>
</dbReference>
<sequence length="1096" mass="119384">VEGNLDFVRENETANLGEVSAMSAISEAASARPPLPRGEAERMSASHSSGLQEKLEAVAEHLEVVDDLSDRVIELERRLGLVAFSGGGASPGPASEVSFGGDAPFKELALQDLQHNFQAAMDEAENLPPELGTDDKEEDGDLDDEDAEDSDLAAFYVEEETAFARENAKLAKELARASKFNDKTFRGKMFRISQYSWFQRLFAVLIFLNVFMVVISADALARLVEDPEDSWSKLVAAFVNSLENFFIAAFVVEITIRLLGSPVKIWTDGWLMMDSLIVALAVLDVWILGLLFPDAQLSNVAIVRALRVTRIFRGARLLRLLQLVRQIKVLTSALAEAGFRAVCEQEQLASHMHFGSFGANLLLFNMAGVILRAIRWGPVIVCLPYQYNVGGALVVSYTQHSKSEFSTQDPLLNIGLALLPPSRRGSGDTVLSGVEDYPAFKKIITTPGAKAAHIRDELMQITHVEHMTYCHRSATGMPPERHRNATGAPPERYRSATGAPQERHRSPPASPKRRRWKKDMVQFDYDADVVEASAAKAAAPEEAEPAPADTEEPSFPLAQASCEGFLHGVATRADVKHGLPAALPVELDYSLRRLSESQERSSSRVIPGCFEVPSRRDGLHMWESKWVSYSTTNCMCLGAKLDSRFNFGDRLKRVEQRVPSTGIPQSFLPASSLAENNVWTDLGAATAKALFLGSDQGRLSFELQSKLSASEQQLEKLREGQSSHELRSEQLKVDAKRQSELLKALSDKVAGLEEKSTASPQKATNLAIVVGPELKEVKDDVKDLRAKVDSLSSELGKAPKGDDEVRAKLASFGKALEDVQKSSDVSDDKLSELLERLGRMDEAQAKSPSAASDGGGGGAMASRLESLEERLGAVADLPKKMEDGLSDISAQKQSLVELSGKQSSFSKELDSQIEKLRDSLEEDISASKADLRKEAEAINKRVTDVFAELENVGDKLKEGVGASGKEAPAASDAAIAELRSELRALDQKLEAAPRGTAGLEGDAAEDSKIRLQLQEQVQQLSVQFSEELASLAEHQRDMVETRATVEALAAAAKGPKPKDLEQSRGTEEAIASFKKQLTAAVERLAVAEKNSDETKK</sequence>
<feature type="compositionally biased region" description="Acidic residues" evidence="6">
    <location>
        <begin position="541"/>
        <end position="552"/>
    </location>
</feature>
<feature type="region of interest" description="Disordered" evidence="6">
    <location>
        <begin position="27"/>
        <end position="51"/>
    </location>
</feature>
<accession>A0A813HA55</accession>
<evidence type="ECO:0000313" key="10">
    <source>
        <dbReference type="Proteomes" id="UP000654075"/>
    </source>
</evidence>
<dbReference type="EMBL" id="CAJNNV010031016">
    <property type="protein sequence ID" value="CAE8634450.1"/>
    <property type="molecule type" value="Genomic_DNA"/>
</dbReference>
<dbReference type="OrthoDB" id="433109at2759"/>
<evidence type="ECO:0000256" key="5">
    <source>
        <dbReference type="SAM" id="Coils"/>
    </source>
</evidence>
<feature type="transmembrane region" description="Helical" evidence="7">
    <location>
        <begin position="237"/>
        <end position="259"/>
    </location>
</feature>
<evidence type="ECO:0000256" key="6">
    <source>
        <dbReference type="SAM" id="MobiDB-lite"/>
    </source>
</evidence>
<keyword evidence="10" id="KW-1185">Reference proteome</keyword>
<feature type="non-terminal residue" evidence="9">
    <location>
        <position position="1096"/>
    </location>
</feature>
<keyword evidence="4 7" id="KW-0472">Membrane</keyword>
<gene>
    <name evidence="9" type="ORF">PGLA1383_LOCUS50100</name>
</gene>
<feature type="domain" description="Ion transport" evidence="8">
    <location>
        <begin position="195"/>
        <end position="334"/>
    </location>
</feature>
<evidence type="ECO:0000313" key="9">
    <source>
        <dbReference type="EMBL" id="CAE8634450.1"/>
    </source>
</evidence>
<keyword evidence="2 7" id="KW-0812">Transmembrane</keyword>
<feature type="compositionally biased region" description="Basic and acidic residues" evidence="6">
    <location>
        <begin position="1056"/>
        <end position="1067"/>
    </location>
</feature>
<dbReference type="AlphaFoldDB" id="A0A813HA55"/>
<dbReference type="Pfam" id="PF00520">
    <property type="entry name" value="Ion_trans"/>
    <property type="match status" value="1"/>
</dbReference>
<evidence type="ECO:0000256" key="2">
    <source>
        <dbReference type="ARBA" id="ARBA00022692"/>
    </source>
</evidence>
<keyword evidence="5" id="KW-0175">Coiled coil</keyword>
<feature type="region of interest" description="Disordered" evidence="6">
    <location>
        <begin position="127"/>
        <end position="146"/>
    </location>
</feature>
<evidence type="ECO:0000256" key="3">
    <source>
        <dbReference type="ARBA" id="ARBA00022989"/>
    </source>
</evidence>
<name>A0A813HA55_POLGL</name>
<feature type="region of interest" description="Disordered" evidence="6">
    <location>
        <begin position="1050"/>
        <end position="1069"/>
    </location>
</feature>
<comment type="subcellular location">
    <subcellularLocation>
        <location evidence="1">Membrane</location>
        <topology evidence="1">Multi-pass membrane protein</topology>
    </subcellularLocation>
</comment>
<evidence type="ECO:0000256" key="7">
    <source>
        <dbReference type="SAM" id="Phobius"/>
    </source>
</evidence>
<comment type="caution">
    <text evidence="9">The sequence shown here is derived from an EMBL/GenBank/DDBJ whole genome shotgun (WGS) entry which is preliminary data.</text>
</comment>